<evidence type="ECO:0000313" key="4">
    <source>
        <dbReference type="Proteomes" id="UP001153404"/>
    </source>
</evidence>
<dbReference type="RefSeq" id="WP_277530302.1">
    <property type="nucleotide sequence ID" value="NZ_JAPDIA010000003.1"/>
</dbReference>
<dbReference type="GO" id="GO:0046872">
    <property type="term" value="F:metal ion binding"/>
    <property type="evidence" value="ECO:0007669"/>
    <property type="project" value="InterPro"/>
</dbReference>
<name>A0A9X4KRE7_9BACL</name>
<comment type="caution">
    <text evidence="3">The sequence shown here is derived from an EMBL/GenBank/DDBJ whole genome shotgun (WGS) entry which is preliminary data.</text>
</comment>
<keyword evidence="4" id="KW-1185">Reference proteome</keyword>
<sequence>MISEPGAGTSAGKSNDLFAEREAKTPAGERKGPAAHSMAGLAADGMADGGVKRVLLTGGRAPAALELARLLRAAGHTVFAAESAPYHLCRASRAVARSFIVPAPAFDPSGFAAALARIADECRVDAILPTCEEIFHLSRELDRFAGLCEVLAAPLDALERLHHKGAFIRMAEEAGLPVPPTAVIETPDGWLPLLQDGAYADGLVLKPAYSRFASRVIAVEPREGRLSPSVREAVLRKLAEAGGGGVSAARPWIAQKLLRGDEWCTYGVAHDGALVAFAAYRSRFRAGRGASIHFAAEAQPALADWVARFVRHARFTGQIAFDFMAEPNGAIYPLECNPRATSGIHLFRPADGLAEALLAPGRLAASGSVATPAPGAGAMLSPAMLTYGLAQAVRERRTREWLRAFAGSRDAVYRRGDAGPAAEQLRLFGWLRRTASRRGVTLQEASTIDIEWNGER</sequence>
<keyword evidence="1" id="KW-0067">ATP-binding</keyword>
<protein>
    <submittedName>
        <fullName evidence="3">ATP-grasp domain-containing protein</fullName>
    </submittedName>
</protein>
<evidence type="ECO:0000256" key="1">
    <source>
        <dbReference type="PROSITE-ProRule" id="PRU00409"/>
    </source>
</evidence>
<dbReference type="SUPFAM" id="SSF56059">
    <property type="entry name" value="Glutathione synthetase ATP-binding domain-like"/>
    <property type="match status" value="1"/>
</dbReference>
<reference evidence="3" key="1">
    <citation type="submission" date="2022-10" db="EMBL/GenBank/DDBJ databases">
        <title>Comparative genomic analysis of Cohnella hashimotonis sp. nov., isolated from the International Space Station.</title>
        <authorList>
            <person name="Simpson A."/>
            <person name="Venkateswaran K."/>
        </authorList>
    </citation>
    <scope>NUCLEOTIDE SEQUENCE</scope>
    <source>
        <strain evidence="3">DSM 28161</strain>
    </source>
</reference>
<dbReference type="Proteomes" id="UP001153404">
    <property type="component" value="Unassembled WGS sequence"/>
</dbReference>
<keyword evidence="1" id="KW-0547">Nucleotide-binding</keyword>
<evidence type="ECO:0000313" key="3">
    <source>
        <dbReference type="EMBL" id="MDG0809168.1"/>
    </source>
</evidence>
<dbReference type="PROSITE" id="PS50975">
    <property type="entry name" value="ATP_GRASP"/>
    <property type="match status" value="1"/>
</dbReference>
<evidence type="ECO:0000259" key="2">
    <source>
        <dbReference type="PROSITE" id="PS50975"/>
    </source>
</evidence>
<dbReference type="Gene3D" id="3.30.470.20">
    <property type="entry name" value="ATP-grasp fold, B domain"/>
    <property type="match status" value="1"/>
</dbReference>
<gene>
    <name evidence="3" type="ORF">OMP40_07090</name>
</gene>
<dbReference type="GO" id="GO:0005524">
    <property type="term" value="F:ATP binding"/>
    <property type="evidence" value="ECO:0007669"/>
    <property type="project" value="UniProtKB-UniRule"/>
</dbReference>
<organism evidence="3 4">
    <name type="scientific">Cohnella rhizosphaerae</name>
    <dbReference type="NCBI Taxonomy" id="1457232"/>
    <lineage>
        <taxon>Bacteria</taxon>
        <taxon>Bacillati</taxon>
        <taxon>Bacillota</taxon>
        <taxon>Bacilli</taxon>
        <taxon>Bacillales</taxon>
        <taxon>Paenibacillaceae</taxon>
        <taxon>Cohnella</taxon>
    </lineage>
</organism>
<accession>A0A9X4KRE7</accession>
<proteinExistence type="predicted"/>
<dbReference type="AlphaFoldDB" id="A0A9X4KRE7"/>
<dbReference type="InterPro" id="IPR011761">
    <property type="entry name" value="ATP-grasp"/>
</dbReference>
<feature type="domain" description="ATP-grasp" evidence="2">
    <location>
        <begin position="168"/>
        <end position="364"/>
    </location>
</feature>
<dbReference type="EMBL" id="JAPDIA010000003">
    <property type="protein sequence ID" value="MDG0809168.1"/>
    <property type="molecule type" value="Genomic_DNA"/>
</dbReference>
<dbReference type="Gene3D" id="3.40.50.20">
    <property type="match status" value="1"/>
</dbReference>